<reference evidence="1 2" key="1">
    <citation type="submission" date="2018-01" db="EMBL/GenBank/DDBJ databases">
        <title>Complete genome sequence of Flavivirga eckloniae ECD14 isolated from seaweed Ecklonia cava.</title>
        <authorList>
            <person name="Lee J.H."/>
            <person name="Baik K.S."/>
            <person name="Seong C.N."/>
        </authorList>
    </citation>
    <scope>NUCLEOTIDE SEQUENCE [LARGE SCALE GENOMIC DNA]</scope>
    <source>
        <strain evidence="1 2">ECD14</strain>
    </source>
</reference>
<dbReference type="NCBIfam" id="TIGR02167">
    <property type="entry name" value="Liste_lipo_26"/>
    <property type="match status" value="4"/>
</dbReference>
<name>A0A2K9PLV6_9FLAO</name>
<evidence type="ECO:0008006" key="3">
    <source>
        <dbReference type="Google" id="ProtNLM"/>
    </source>
</evidence>
<sequence length="405" mass="44521">MIKLSKITMALTVAILVSCSKEEPNLEPSADTISPEALEGKVAKITKGSEFITTWEGTEITIPTAPVNTYSYNVDWDNDGIADQTGITGDVTHTFDTPGKHTIRITGLFPSINFNLSSEENADQIISIDQWGINAWESFSFAFTSCSNLKIMATDAPNLSKATSLGAMFYNSGVGSFDASNWDVSNITNMSHMFRETSFANPNVSNWNVSNVIDMEAMFYHAKSANPNVSKWDVSKVQDMDQMFMAAVSADPDVRNWDVSSAYDLSLMFAWATSANPDVSNWDVSNVIKMDHTFAGTVLANPDVSNWDVSKVIDMDGMFSGAKSANPDVSKWRITSLYHMNGMFREAPAFSNANYEKLLINFAYQPHRGYMLLTTEATAVSAEAIAARQVLINDGWIIKDGNNTP</sequence>
<dbReference type="AlphaFoldDB" id="A0A2K9PLV6"/>
<dbReference type="KEGG" id="fek:C1H87_04710"/>
<dbReference type="InterPro" id="IPR011889">
    <property type="entry name" value="Liste_lipo_26"/>
</dbReference>
<protein>
    <recommendedName>
        <fullName evidence="3">BspA family leucine-rich repeat surface protein</fullName>
    </recommendedName>
</protein>
<evidence type="ECO:0000313" key="1">
    <source>
        <dbReference type="EMBL" id="AUP78051.1"/>
    </source>
</evidence>
<organism evidence="1 2">
    <name type="scientific">Flavivirga eckloniae</name>
    <dbReference type="NCBI Taxonomy" id="1803846"/>
    <lineage>
        <taxon>Bacteria</taxon>
        <taxon>Pseudomonadati</taxon>
        <taxon>Bacteroidota</taxon>
        <taxon>Flavobacteriia</taxon>
        <taxon>Flavobacteriales</taxon>
        <taxon>Flavobacteriaceae</taxon>
        <taxon>Flavivirga</taxon>
    </lineage>
</organism>
<keyword evidence="2" id="KW-1185">Reference proteome</keyword>
<accession>A0A2K9PLV6</accession>
<dbReference type="RefSeq" id="WP_102754709.1">
    <property type="nucleotide sequence ID" value="NZ_CP025791.1"/>
</dbReference>
<dbReference type="OrthoDB" id="9813840at2"/>
<dbReference type="InterPro" id="IPR005046">
    <property type="entry name" value="DUF285"/>
</dbReference>
<evidence type="ECO:0000313" key="2">
    <source>
        <dbReference type="Proteomes" id="UP000235826"/>
    </source>
</evidence>
<gene>
    <name evidence="1" type="ORF">C1H87_04710</name>
</gene>
<dbReference type="Proteomes" id="UP000235826">
    <property type="component" value="Chromosome"/>
</dbReference>
<dbReference type="EMBL" id="CP025791">
    <property type="protein sequence ID" value="AUP78051.1"/>
    <property type="molecule type" value="Genomic_DNA"/>
</dbReference>
<dbReference type="Pfam" id="PF03382">
    <property type="entry name" value="DUF285"/>
    <property type="match status" value="1"/>
</dbReference>
<dbReference type="PROSITE" id="PS51257">
    <property type="entry name" value="PROKAR_LIPOPROTEIN"/>
    <property type="match status" value="1"/>
</dbReference>
<proteinExistence type="predicted"/>
<dbReference type="SUPFAM" id="SSF141571">
    <property type="entry name" value="Pentapeptide repeat-like"/>
    <property type="match status" value="1"/>
</dbReference>